<dbReference type="AlphaFoldDB" id="A0A2T4ZDY7"/>
<sequence length="298" mass="32947">MVEGRGDFATTDMILRHPRFVAARDGYIDTLMSLHELRPTPLELMRDGGRIVVYGVIMALWGGYREAVPETWPSVRRLKSEVARFALASPRQIDLVLARFVQAGYVHVRAAPGDARWRLVLPTPGLIEHDRAFIRAHYTPLAAMFGEEPYALPLVGDLAFLMAARAAWLATLGAMAEEVIRPNRPVLRFYAASGGMLMLMKLARLQSLAGGAAFTIDQTDLGRRFGVSRTHVRTLLQAAAADGHVVLEGPGRLRLVPALLDSLDLNIAERLSLLDRSRHRAMRELMVRDLEGAVAPTI</sequence>
<evidence type="ECO:0000313" key="2">
    <source>
        <dbReference type="Proteomes" id="UP000241808"/>
    </source>
</evidence>
<keyword evidence="2" id="KW-1185">Reference proteome</keyword>
<reference evidence="1 2" key="1">
    <citation type="submission" date="2018-04" db="EMBL/GenBank/DDBJ databases">
        <title>Genomic Encyclopedia of Archaeal and Bacterial Type Strains, Phase II (KMG-II): from individual species to whole genera.</title>
        <authorList>
            <person name="Goeker M."/>
        </authorList>
    </citation>
    <scope>NUCLEOTIDE SEQUENCE [LARGE SCALE GENOMIC DNA]</scope>
    <source>
        <strain evidence="1 2">DSM 25521</strain>
    </source>
</reference>
<dbReference type="RefSeq" id="WP_108175662.1">
    <property type="nucleotide sequence ID" value="NZ_PZZL01000003.1"/>
</dbReference>
<name>A0A2T4ZDY7_9HYPH</name>
<dbReference type="OrthoDB" id="7594252at2"/>
<accession>A0A2T4ZDY7</accession>
<gene>
    <name evidence="1" type="ORF">C8P69_10336</name>
</gene>
<dbReference type="Proteomes" id="UP000241808">
    <property type="component" value="Unassembled WGS sequence"/>
</dbReference>
<protein>
    <submittedName>
        <fullName evidence="1">Uncharacterized protein</fullName>
    </submittedName>
</protein>
<comment type="caution">
    <text evidence="1">The sequence shown here is derived from an EMBL/GenBank/DDBJ whole genome shotgun (WGS) entry which is preliminary data.</text>
</comment>
<proteinExistence type="predicted"/>
<evidence type="ECO:0000313" key="1">
    <source>
        <dbReference type="EMBL" id="PTM60111.1"/>
    </source>
</evidence>
<dbReference type="EMBL" id="PZZL01000003">
    <property type="protein sequence ID" value="PTM60111.1"/>
    <property type="molecule type" value="Genomic_DNA"/>
</dbReference>
<organism evidence="1 2">
    <name type="scientific">Phreatobacter oligotrophus</name>
    <dbReference type="NCBI Taxonomy" id="1122261"/>
    <lineage>
        <taxon>Bacteria</taxon>
        <taxon>Pseudomonadati</taxon>
        <taxon>Pseudomonadota</taxon>
        <taxon>Alphaproteobacteria</taxon>
        <taxon>Hyphomicrobiales</taxon>
        <taxon>Phreatobacteraceae</taxon>
        <taxon>Phreatobacter</taxon>
    </lineage>
</organism>